<dbReference type="GO" id="GO:0005886">
    <property type="term" value="C:plasma membrane"/>
    <property type="evidence" value="ECO:0007669"/>
    <property type="project" value="EnsemblMetazoa"/>
</dbReference>
<keyword evidence="2" id="KW-0812">Transmembrane</keyword>
<reference evidence="5 6" key="2">
    <citation type="journal article" date="2007" name="PLoS Biol.">
        <title>Principles of genome evolution in the Drosophila melanogaster species group.</title>
        <authorList>
            <person name="Ranz J.M."/>
            <person name="Maurin D."/>
            <person name="Chan Y.S."/>
            <person name="von Grotthuss M."/>
            <person name="Hillier L.W."/>
            <person name="Roote J."/>
            <person name="Ashburner M."/>
            <person name="Bergman C.M."/>
        </authorList>
    </citation>
    <scope>NUCLEOTIDE SEQUENCE [LARGE SCALE GENOMIC DNA]</scope>
    <source>
        <strain evidence="6">Tai18E2 / Tucson 14021-0261.01</strain>
    </source>
</reference>
<dbReference type="EMBL" id="CM000159">
    <property type="protein sequence ID" value="KRK02258.1"/>
    <property type="molecule type" value="Genomic_DNA"/>
</dbReference>
<dbReference type="OrthoDB" id="5976811at2759"/>
<feature type="transmembrane region" description="Helical" evidence="2">
    <location>
        <begin position="395"/>
        <end position="418"/>
    </location>
</feature>
<dbReference type="Proteomes" id="UP000002282">
    <property type="component" value="Chromosome 3L"/>
</dbReference>
<feature type="region of interest" description="Disordered" evidence="1">
    <location>
        <begin position="188"/>
        <end position="300"/>
    </location>
</feature>
<keyword evidence="2" id="KW-1133">Transmembrane helix</keyword>
<reference evidence="5 6" key="1">
    <citation type="journal article" date="2007" name="Nature">
        <title>Evolution of genes and genomes on the Drosophila phylogeny.</title>
        <authorList>
            <consortium name="Drosophila 12 Genomes Consortium"/>
            <person name="Clark A.G."/>
            <person name="Eisen M.B."/>
            <person name="Smith D.R."/>
            <person name="Bergman C.M."/>
            <person name="Oliver B."/>
            <person name="Markow T.A."/>
            <person name="Kaufman T.C."/>
            <person name="Kellis M."/>
            <person name="Gelbart W."/>
            <person name="Iyer V.N."/>
            <person name="Pollard D.A."/>
            <person name="Sackton T.B."/>
            <person name="Larracuente A.M."/>
            <person name="Singh N.D."/>
            <person name="Abad J.P."/>
            <person name="Abt D.N."/>
            <person name="Adryan B."/>
            <person name="Aguade M."/>
            <person name="Akashi H."/>
            <person name="Anderson W.W."/>
            <person name="Aquadro C.F."/>
            <person name="Ardell D.H."/>
            <person name="Arguello R."/>
            <person name="Artieri C.G."/>
            <person name="Barbash D.A."/>
            <person name="Barker D."/>
            <person name="Barsanti P."/>
            <person name="Batterham P."/>
            <person name="Batzoglou S."/>
            <person name="Begun D."/>
            <person name="Bhutkar A."/>
            <person name="Blanco E."/>
            <person name="Bosak S.A."/>
            <person name="Bradley R.K."/>
            <person name="Brand A.D."/>
            <person name="Brent M.R."/>
            <person name="Brooks A.N."/>
            <person name="Brown R.H."/>
            <person name="Butlin R.K."/>
            <person name="Caggese C."/>
            <person name="Calvi B.R."/>
            <person name="Bernardo de Carvalho A."/>
            <person name="Caspi A."/>
            <person name="Castrezana S."/>
            <person name="Celniker S.E."/>
            <person name="Chang J.L."/>
            <person name="Chapple C."/>
            <person name="Chatterji S."/>
            <person name="Chinwalla A."/>
            <person name="Civetta A."/>
            <person name="Clifton S.W."/>
            <person name="Comeron J.M."/>
            <person name="Costello J.C."/>
            <person name="Coyne J.A."/>
            <person name="Daub J."/>
            <person name="David R.G."/>
            <person name="Delcher A.L."/>
            <person name="Delehaunty K."/>
            <person name="Do C.B."/>
            <person name="Ebling H."/>
            <person name="Edwards K."/>
            <person name="Eickbush T."/>
            <person name="Evans J.D."/>
            <person name="Filipski A."/>
            <person name="Findeiss S."/>
            <person name="Freyhult E."/>
            <person name="Fulton L."/>
            <person name="Fulton R."/>
            <person name="Garcia A.C."/>
            <person name="Gardiner A."/>
            <person name="Garfield D.A."/>
            <person name="Garvin B.E."/>
            <person name="Gibson G."/>
            <person name="Gilbert D."/>
            <person name="Gnerre S."/>
            <person name="Godfrey J."/>
            <person name="Good R."/>
            <person name="Gotea V."/>
            <person name="Gravely B."/>
            <person name="Greenberg A.J."/>
            <person name="Griffiths-Jones S."/>
            <person name="Gross S."/>
            <person name="Guigo R."/>
            <person name="Gustafson E.A."/>
            <person name="Haerty W."/>
            <person name="Hahn M.W."/>
            <person name="Halligan D.L."/>
            <person name="Halpern A.L."/>
            <person name="Halter G.M."/>
            <person name="Han M.V."/>
            <person name="Heger A."/>
            <person name="Hillier L."/>
            <person name="Hinrichs A.S."/>
            <person name="Holmes I."/>
            <person name="Hoskins R.A."/>
            <person name="Hubisz M.J."/>
            <person name="Hultmark D."/>
            <person name="Huntley M.A."/>
            <person name="Jaffe D.B."/>
            <person name="Jagadeeshan S."/>
            <person name="Jeck W.R."/>
            <person name="Johnson J."/>
            <person name="Jones C.D."/>
            <person name="Jordan W.C."/>
            <person name="Karpen G.H."/>
            <person name="Kataoka E."/>
            <person name="Keightley P.D."/>
            <person name="Kheradpour P."/>
            <person name="Kirkness E.F."/>
            <person name="Koerich L.B."/>
            <person name="Kristiansen K."/>
            <person name="Kudrna D."/>
            <person name="Kulathinal R.J."/>
            <person name="Kumar S."/>
            <person name="Kwok R."/>
            <person name="Lander E."/>
            <person name="Langley C.H."/>
            <person name="Lapoint R."/>
            <person name="Lazzaro B.P."/>
            <person name="Lee S.J."/>
            <person name="Levesque L."/>
            <person name="Li R."/>
            <person name="Lin C.F."/>
            <person name="Lin M.F."/>
            <person name="Lindblad-Toh K."/>
            <person name="Llopart A."/>
            <person name="Long M."/>
            <person name="Low L."/>
            <person name="Lozovsky E."/>
            <person name="Lu J."/>
            <person name="Luo M."/>
            <person name="Machado C.A."/>
            <person name="Makalowski W."/>
            <person name="Marzo M."/>
            <person name="Matsuda M."/>
            <person name="Matzkin L."/>
            <person name="McAllister B."/>
            <person name="McBride C.S."/>
            <person name="McKernan B."/>
            <person name="McKernan K."/>
            <person name="Mendez-Lago M."/>
            <person name="Minx P."/>
            <person name="Mollenhauer M.U."/>
            <person name="Montooth K."/>
            <person name="Mount S.M."/>
            <person name="Mu X."/>
            <person name="Myers E."/>
            <person name="Negre B."/>
            <person name="Newfeld S."/>
            <person name="Nielsen R."/>
            <person name="Noor M.A."/>
            <person name="O'Grady P."/>
            <person name="Pachter L."/>
            <person name="Papaceit M."/>
            <person name="Parisi M.J."/>
            <person name="Parisi M."/>
            <person name="Parts L."/>
            <person name="Pedersen J.S."/>
            <person name="Pesole G."/>
            <person name="Phillippy A.M."/>
            <person name="Ponting C.P."/>
            <person name="Pop M."/>
            <person name="Porcelli D."/>
            <person name="Powell J.R."/>
            <person name="Prohaska S."/>
            <person name="Pruitt K."/>
            <person name="Puig M."/>
            <person name="Quesneville H."/>
            <person name="Ram K.R."/>
            <person name="Rand D."/>
            <person name="Rasmussen M.D."/>
            <person name="Reed L.K."/>
            <person name="Reenan R."/>
            <person name="Reily A."/>
            <person name="Remington K.A."/>
            <person name="Rieger T.T."/>
            <person name="Ritchie M.G."/>
            <person name="Robin C."/>
            <person name="Rogers Y.H."/>
            <person name="Rohde C."/>
            <person name="Rozas J."/>
            <person name="Rubenfield M.J."/>
            <person name="Ruiz A."/>
            <person name="Russo S."/>
            <person name="Salzberg S.L."/>
            <person name="Sanchez-Gracia A."/>
            <person name="Saranga D.J."/>
            <person name="Sato H."/>
            <person name="Schaeffer S.W."/>
            <person name="Schatz M.C."/>
            <person name="Schlenke T."/>
            <person name="Schwartz R."/>
            <person name="Segarra C."/>
            <person name="Singh R.S."/>
            <person name="Sirot L."/>
            <person name="Sirota M."/>
            <person name="Sisneros N.B."/>
            <person name="Smith C.D."/>
            <person name="Smith T.F."/>
            <person name="Spieth J."/>
            <person name="Stage D.E."/>
            <person name="Stark A."/>
            <person name="Stephan W."/>
            <person name="Strausberg R.L."/>
            <person name="Strempel S."/>
            <person name="Sturgill D."/>
            <person name="Sutton G."/>
            <person name="Sutton G.G."/>
            <person name="Tao W."/>
            <person name="Teichmann S."/>
            <person name="Tobari Y.N."/>
            <person name="Tomimura Y."/>
            <person name="Tsolas J.M."/>
            <person name="Valente V.L."/>
            <person name="Venter E."/>
            <person name="Venter J.C."/>
            <person name="Vicario S."/>
            <person name="Vieira F.G."/>
            <person name="Vilella A.J."/>
            <person name="Villasante A."/>
            <person name="Walenz B."/>
            <person name="Wang J."/>
            <person name="Wasserman M."/>
            <person name="Watts T."/>
            <person name="Wilson D."/>
            <person name="Wilson R.K."/>
            <person name="Wing R.A."/>
            <person name="Wolfner M.F."/>
            <person name="Wong A."/>
            <person name="Wong G.K."/>
            <person name="Wu C.I."/>
            <person name="Wu G."/>
            <person name="Yamamoto D."/>
            <person name="Yang H.P."/>
            <person name="Yang S.P."/>
            <person name="Yorke J.A."/>
            <person name="Yoshida K."/>
            <person name="Zdobnov E."/>
            <person name="Zhang P."/>
            <person name="Zhang Y."/>
            <person name="Zimin A.V."/>
            <person name="Baldwin J."/>
            <person name="Abdouelleil A."/>
            <person name="Abdulkadir J."/>
            <person name="Abebe A."/>
            <person name="Abera B."/>
            <person name="Abreu J."/>
            <person name="Acer S.C."/>
            <person name="Aftuck L."/>
            <person name="Alexander A."/>
            <person name="An P."/>
            <person name="Anderson E."/>
            <person name="Anderson S."/>
            <person name="Arachi H."/>
            <person name="Azer M."/>
            <person name="Bachantsang P."/>
            <person name="Barry A."/>
            <person name="Bayul T."/>
            <person name="Berlin A."/>
            <person name="Bessette D."/>
            <person name="Bloom T."/>
            <person name="Blye J."/>
            <person name="Boguslavskiy L."/>
            <person name="Bonnet C."/>
            <person name="Boukhgalter B."/>
            <person name="Bourzgui I."/>
            <person name="Brown A."/>
            <person name="Cahill P."/>
            <person name="Channer S."/>
            <person name="Cheshatsang Y."/>
            <person name="Chuda L."/>
            <person name="Citroen M."/>
            <person name="Collymore A."/>
            <person name="Cooke P."/>
            <person name="Costello M."/>
            <person name="D'Aco K."/>
            <person name="Daza R."/>
            <person name="De Haan G."/>
            <person name="DeGray S."/>
            <person name="DeMaso C."/>
            <person name="Dhargay N."/>
            <person name="Dooley K."/>
            <person name="Dooley E."/>
            <person name="Doricent M."/>
            <person name="Dorje P."/>
            <person name="Dorjee K."/>
            <person name="Dupes A."/>
            <person name="Elong R."/>
            <person name="Falk J."/>
            <person name="Farina A."/>
            <person name="Faro S."/>
            <person name="Ferguson D."/>
            <person name="Fisher S."/>
            <person name="Foley C.D."/>
            <person name="Franke A."/>
            <person name="Friedrich D."/>
            <person name="Gadbois L."/>
            <person name="Gearin G."/>
            <person name="Gearin C.R."/>
            <person name="Giannoukos G."/>
            <person name="Goode T."/>
            <person name="Graham J."/>
            <person name="Grandbois E."/>
            <person name="Grewal S."/>
            <person name="Gyaltsen K."/>
            <person name="Hafez N."/>
            <person name="Hagos B."/>
            <person name="Hall J."/>
            <person name="Henson C."/>
            <person name="Hollinger A."/>
            <person name="Honan T."/>
            <person name="Huard M.D."/>
            <person name="Hughes L."/>
            <person name="Hurhula B."/>
            <person name="Husby M.E."/>
            <person name="Kamat A."/>
            <person name="Kanga B."/>
            <person name="Kashin S."/>
            <person name="Khazanovich D."/>
            <person name="Kisner P."/>
            <person name="Lance K."/>
            <person name="Lara M."/>
            <person name="Lee W."/>
            <person name="Lennon N."/>
            <person name="Letendre F."/>
            <person name="LeVine R."/>
            <person name="Lipovsky A."/>
            <person name="Liu X."/>
            <person name="Liu J."/>
            <person name="Liu S."/>
            <person name="Lokyitsang T."/>
            <person name="Lokyitsang Y."/>
            <person name="Lubonja R."/>
            <person name="Lui A."/>
            <person name="MacDonald P."/>
            <person name="Magnisalis V."/>
            <person name="Maru K."/>
            <person name="Matthews C."/>
            <person name="McCusker W."/>
            <person name="McDonough S."/>
            <person name="Mehta T."/>
            <person name="Meldrim J."/>
            <person name="Meneus L."/>
            <person name="Mihai O."/>
            <person name="Mihalev A."/>
            <person name="Mihova T."/>
            <person name="Mittelman R."/>
            <person name="Mlenga V."/>
            <person name="Montmayeur A."/>
            <person name="Mulrain L."/>
            <person name="Navidi A."/>
            <person name="Naylor J."/>
            <person name="Negash T."/>
            <person name="Nguyen T."/>
            <person name="Nguyen N."/>
            <person name="Nicol R."/>
            <person name="Norbu C."/>
            <person name="Norbu N."/>
            <person name="Novod N."/>
            <person name="O'Neill B."/>
            <person name="Osman S."/>
            <person name="Markiewicz E."/>
            <person name="Oyono O.L."/>
            <person name="Patti C."/>
            <person name="Phunkhang P."/>
            <person name="Pierre F."/>
            <person name="Priest M."/>
            <person name="Raghuraman S."/>
            <person name="Rege F."/>
            <person name="Reyes R."/>
            <person name="Rise C."/>
            <person name="Rogov P."/>
            <person name="Ross K."/>
            <person name="Ryan E."/>
            <person name="Settipalli S."/>
            <person name="Shea T."/>
            <person name="Sherpa N."/>
            <person name="Shi L."/>
            <person name="Shih D."/>
            <person name="Sparrow T."/>
            <person name="Spaulding J."/>
            <person name="Stalker J."/>
            <person name="Stange-Thomann N."/>
            <person name="Stavropoulos S."/>
            <person name="Stone C."/>
            <person name="Strader C."/>
            <person name="Tesfaye S."/>
            <person name="Thomson T."/>
            <person name="Thoulutsang Y."/>
            <person name="Thoulutsang D."/>
            <person name="Topham K."/>
            <person name="Topping I."/>
            <person name="Tsamla T."/>
            <person name="Vassiliev H."/>
            <person name="Vo A."/>
            <person name="Wangchuk T."/>
            <person name="Wangdi T."/>
            <person name="Weiand M."/>
            <person name="Wilkinson J."/>
            <person name="Wilson A."/>
            <person name="Yadav S."/>
            <person name="Young G."/>
            <person name="Yu Q."/>
            <person name="Zembek L."/>
            <person name="Zhong D."/>
            <person name="Zimmer A."/>
            <person name="Zwirko Z."/>
            <person name="Jaffe D.B."/>
            <person name="Alvarez P."/>
            <person name="Brockman W."/>
            <person name="Butler J."/>
            <person name="Chin C."/>
            <person name="Gnerre S."/>
            <person name="Grabherr M."/>
            <person name="Kleber M."/>
            <person name="Mauceli E."/>
            <person name="MacCallum I."/>
        </authorList>
    </citation>
    <scope>NUCLEOTIDE SEQUENCE [LARGE SCALE GENOMIC DNA]</scope>
    <source>
        <strain evidence="6">Tai18E2 / Tucson 14021-0261.01</strain>
    </source>
</reference>
<feature type="signal peptide" evidence="3">
    <location>
        <begin position="1"/>
        <end position="18"/>
    </location>
</feature>
<dbReference type="AlphaFoldDB" id="A0A0R1E3N3"/>
<dbReference type="PANTHER" id="PTHR46439">
    <property type="entry name" value="CYSTEINE-RICH MOTOR NEURON 1 PROTEIN"/>
    <property type="match status" value="1"/>
</dbReference>
<sequence>MAKLIIICLLLRILKSCAMPIIDPDSIDDSLTCPPCENDFPTCYKVIVEVERGNGLPGSCCPRYECLDEEPVCDGSKRRFYKNKCTVCDPCEPLAIQCKEICPMEELEPICLTDNNEYKRKGDVWMENDGCTTCTCEDGYVSRSAIQCNHIYSCSNPIKVKGICCLICPEELGVSNDIFGDSTHKYRNSTSAPISEKSESSSSESSSTVPTDTSDSVPSTNGSASSPSTSSEMATSTPNTSEVSSSTENSSTDSSYEQLGGSATSESPDRKPDSEEQETSSDSPIETTTNPTTSDDLETFSVSSTFMELPISTEDGITKMSFNADNRTPKAIDEPTVILVTASNFSVATDNPFTNQPAVVAPESTSQIKDLNSMEIQQITYPYAEVPQEHIQTDWPWECVVVMVLVIFLVLIFLYAIVKRYSISKKYHAIPLNPVRKLNETEKTKAEQKL</sequence>
<dbReference type="Gene3D" id="6.20.200.20">
    <property type="match status" value="1"/>
</dbReference>
<feature type="compositionally biased region" description="Polar residues" evidence="1">
    <location>
        <begin position="280"/>
        <end position="300"/>
    </location>
</feature>
<evidence type="ECO:0000256" key="3">
    <source>
        <dbReference type="SAM" id="SignalP"/>
    </source>
</evidence>
<evidence type="ECO:0000259" key="4">
    <source>
        <dbReference type="PROSITE" id="PS50184"/>
    </source>
</evidence>
<dbReference type="KEGG" id="dya:Dyak_GE28380"/>
<keyword evidence="2" id="KW-0472">Membrane</keyword>
<dbReference type="InterPro" id="IPR052624">
    <property type="entry name" value="CRIM1"/>
</dbReference>
<protein>
    <recommendedName>
        <fullName evidence="4">VWFC domain-containing protein</fullName>
    </recommendedName>
</protein>
<evidence type="ECO:0000313" key="5">
    <source>
        <dbReference type="EMBL" id="KRK02258.1"/>
    </source>
</evidence>
<evidence type="ECO:0000313" key="6">
    <source>
        <dbReference type="Proteomes" id="UP000002282"/>
    </source>
</evidence>
<dbReference type="SUPFAM" id="SSF57603">
    <property type="entry name" value="FnI-like domain"/>
    <property type="match status" value="1"/>
</dbReference>
<feature type="compositionally biased region" description="Low complexity" evidence="1">
    <location>
        <begin position="189"/>
        <end position="255"/>
    </location>
</feature>
<dbReference type="PROSITE" id="PS50184">
    <property type="entry name" value="VWFC_2"/>
    <property type="match status" value="1"/>
</dbReference>
<evidence type="ECO:0000256" key="2">
    <source>
        <dbReference type="SAM" id="Phobius"/>
    </source>
</evidence>
<proteinExistence type="predicted"/>
<dbReference type="eggNOG" id="KOG1216">
    <property type="taxonomic scope" value="Eukaryota"/>
</dbReference>
<accession>A0A0R1E3N3</accession>
<dbReference type="InterPro" id="IPR001007">
    <property type="entry name" value="VWF_dom"/>
</dbReference>
<evidence type="ECO:0000256" key="1">
    <source>
        <dbReference type="SAM" id="MobiDB-lite"/>
    </source>
</evidence>
<name>A0A0R1E3N3_DROYA</name>
<feature type="domain" description="VWFC" evidence="4">
    <location>
        <begin position="109"/>
        <end position="169"/>
    </location>
</feature>
<keyword evidence="6" id="KW-1185">Reference proteome</keyword>
<keyword evidence="3" id="KW-0732">Signal</keyword>
<dbReference type="SMART" id="SM00214">
    <property type="entry name" value="VWC"/>
    <property type="match status" value="1"/>
</dbReference>
<gene>
    <name evidence="5" type="primary">Dyak\GE28380</name>
    <name evidence="5" type="synonym">GE28380</name>
    <name evidence="5" type="ORF">Dyak_GE28380</name>
</gene>
<feature type="chain" id="PRO_5006403150" description="VWFC domain-containing protein" evidence="3">
    <location>
        <begin position="19"/>
        <end position="450"/>
    </location>
</feature>
<dbReference type="PANTHER" id="PTHR46439:SF3">
    <property type="entry name" value="RE54525P"/>
    <property type="match status" value="1"/>
</dbReference>
<organism evidence="5 6">
    <name type="scientific">Drosophila yakuba</name>
    <name type="common">Fruit fly</name>
    <dbReference type="NCBI Taxonomy" id="7245"/>
    <lineage>
        <taxon>Eukaryota</taxon>
        <taxon>Metazoa</taxon>
        <taxon>Ecdysozoa</taxon>
        <taxon>Arthropoda</taxon>
        <taxon>Hexapoda</taxon>
        <taxon>Insecta</taxon>
        <taxon>Pterygota</taxon>
        <taxon>Neoptera</taxon>
        <taxon>Endopterygota</taxon>
        <taxon>Diptera</taxon>
        <taxon>Brachycera</taxon>
        <taxon>Muscomorpha</taxon>
        <taxon>Ephydroidea</taxon>
        <taxon>Drosophilidae</taxon>
        <taxon>Drosophila</taxon>
        <taxon>Sophophora</taxon>
    </lineage>
</organism>
<dbReference type="GO" id="GO:0007099">
    <property type="term" value="P:centriole replication"/>
    <property type="evidence" value="ECO:0007669"/>
    <property type="project" value="EnsemblMetazoa"/>
</dbReference>